<keyword evidence="2" id="KW-1185">Reference proteome</keyword>
<dbReference type="SUPFAM" id="SSF75217">
    <property type="entry name" value="alpha/beta knot"/>
    <property type="match status" value="1"/>
</dbReference>
<dbReference type="InterPro" id="IPR029026">
    <property type="entry name" value="tRNA_m1G_MTases_N"/>
</dbReference>
<reference evidence="2" key="1">
    <citation type="submission" date="2025-05" db="UniProtKB">
        <authorList>
            <consortium name="RefSeq"/>
        </authorList>
    </citation>
    <scope>NUCLEOTIDE SEQUENCE [LARGE SCALE GENOMIC DNA]</scope>
</reference>
<sequence>MDGGKIKRASKKLKRKFSLADKLERKSRKKLKKQKSDASIAGSVTDVNKKKSGQLSTVSIALPGSILENSQSPELRTYLAGQIARAAVIFNVDEIIIFNESLSKKTNEGLFKGSTKSSDPNILLARILQYLECPQYLRKEFFPVHQDLKYAGILNPLDCPHHMRADDIVAYREGVTLNRPVKKGEGSFVNVGVMKDVKIDKHLKPNIRVTVKLDPYEQETIEKKRYLTGRVVTPSTPREETGIYWGYSVRLAENFSSVFTNCPYKGGYDLTIGTSENGADINSIEIPSYNHLLLVFGGSKGLEYSFESEESLRDTDVSLLFDHFINYCSNQGTRTVRTEEAVLITLAVLRSKLSKT</sequence>
<dbReference type="InterPro" id="IPR029028">
    <property type="entry name" value="Alpha/beta_knot_MTases"/>
</dbReference>
<dbReference type="Proteomes" id="UP001652625">
    <property type="component" value="Chromosome 02"/>
</dbReference>
<evidence type="ECO:0000256" key="1">
    <source>
        <dbReference type="ARBA" id="ARBA00009841"/>
    </source>
</evidence>
<evidence type="ECO:0000313" key="3">
    <source>
        <dbReference type="RefSeq" id="XP_065646254.1"/>
    </source>
</evidence>
<evidence type="ECO:0000313" key="2">
    <source>
        <dbReference type="Proteomes" id="UP001652625"/>
    </source>
</evidence>
<protein>
    <submittedName>
        <fullName evidence="3">Methyltransferase C9orf114 homolog isoform X2</fullName>
    </submittedName>
</protein>
<accession>A0ABM4BBF0</accession>
<dbReference type="Gene3D" id="3.40.1280.10">
    <property type="match status" value="1"/>
</dbReference>
<dbReference type="GO" id="GO:0008168">
    <property type="term" value="F:methyltransferase activity"/>
    <property type="evidence" value="ECO:0007669"/>
    <property type="project" value="UniProtKB-KW"/>
</dbReference>
<dbReference type="PANTHER" id="PTHR12150:SF13">
    <property type="entry name" value="METHYLTRANSFERASE C9ORF114-RELATED"/>
    <property type="match status" value="1"/>
</dbReference>
<keyword evidence="3" id="KW-0489">Methyltransferase</keyword>
<dbReference type="InterPro" id="IPR012340">
    <property type="entry name" value="NA-bd_OB-fold"/>
</dbReference>
<name>A0ABM4BBF0_HYDVU</name>
<keyword evidence="3" id="KW-0808">Transferase</keyword>
<dbReference type="GO" id="GO:0032259">
    <property type="term" value="P:methylation"/>
    <property type="evidence" value="ECO:0007669"/>
    <property type="project" value="UniProtKB-KW"/>
</dbReference>
<comment type="similarity">
    <text evidence="1">Belongs to the class IV-like SAM-binding methyltransferase superfamily.</text>
</comment>
<dbReference type="Pfam" id="PF02598">
    <property type="entry name" value="Methyltrn_RNA_3"/>
    <property type="match status" value="1"/>
</dbReference>
<dbReference type="InterPro" id="IPR003750">
    <property type="entry name" value="Put_MeTrfase-C9orf114-like"/>
</dbReference>
<dbReference type="CDD" id="cd18086">
    <property type="entry name" value="HsC9orf114-like"/>
    <property type="match status" value="1"/>
</dbReference>
<proteinExistence type="inferred from homology"/>
<organism evidence="2 3">
    <name type="scientific">Hydra vulgaris</name>
    <name type="common">Hydra</name>
    <name type="synonym">Hydra attenuata</name>
    <dbReference type="NCBI Taxonomy" id="6087"/>
    <lineage>
        <taxon>Eukaryota</taxon>
        <taxon>Metazoa</taxon>
        <taxon>Cnidaria</taxon>
        <taxon>Hydrozoa</taxon>
        <taxon>Hydroidolina</taxon>
        <taxon>Anthoathecata</taxon>
        <taxon>Aplanulata</taxon>
        <taxon>Hydridae</taxon>
        <taxon>Hydra</taxon>
    </lineage>
</organism>
<dbReference type="Gene3D" id="2.40.50.140">
    <property type="entry name" value="Nucleic acid-binding proteins"/>
    <property type="match status" value="1"/>
</dbReference>
<dbReference type="GeneID" id="100206864"/>
<gene>
    <name evidence="3" type="primary">LOC100206864</name>
</gene>
<dbReference type="SUPFAM" id="SSF50249">
    <property type="entry name" value="Nucleic acid-binding proteins"/>
    <property type="match status" value="1"/>
</dbReference>
<dbReference type="RefSeq" id="XP_065646254.1">
    <property type="nucleotide sequence ID" value="XM_065790182.1"/>
</dbReference>
<dbReference type="PANTHER" id="PTHR12150">
    <property type="entry name" value="CLASS IV SAM-BINDING METHYLTRANSFERASE-RELATED"/>
    <property type="match status" value="1"/>
</dbReference>
<reference evidence="3" key="2">
    <citation type="submission" date="2025-08" db="UniProtKB">
        <authorList>
            <consortium name="RefSeq"/>
        </authorList>
    </citation>
    <scope>IDENTIFICATION</scope>
</reference>